<dbReference type="RefSeq" id="WP_048012854.1">
    <property type="nucleotide sequence ID" value="NZ_JBNKIN010000004.1"/>
</dbReference>
<evidence type="ECO:0000313" key="1">
    <source>
        <dbReference type="EMBL" id="KZE45434.1"/>
    </source>
</evidence>
<proteinExistence type="predicted"/>
<name>A0A0J5VDT3_9BACI</name>
<reference evidence="2" key="1">
    <citation type="submission" date="2016-01" db="EMBL/GenBank/DDBJ databases">
        <title>Whole genome sequencing of Bhargavaea cecembensis T14.</title>
        <authorList>
            <person name="Hong K.W."/>
        </authorList>
    </citation>
    <scope>NUCLEOTIDE SEQUENCE [LARGE SCALE GENOMIC DNA]</scope>
    <source>
        <strain evidence="2">M19</strain>
    </source>
</reference>
<dbReference type="PATRIC" id="fig|189381.10.peg.3748"/>
<dbReference type="OrthoDB" id="2921036at2"/>
<protein>
    <submittedName>
        <fullName evidence="1">Uncharacterized protein</fullName>
    </submittedName>
</protein>
<organism evidence="1 2">
    <name type="scientific">Rossellomorea marisflavi</name>
    <dbReference type="NCBI Taxonomy" id="189381"/>
    <lineage>
        <taxon>Bacteria</taxon>
        <taxon>Bacillati</taxon>
        <taxon>Bacillota</taxon>
        <taxon>Bacilli</taxon>
        <taxon>Bacillales</taxon>
        <taxon>Bacillaceae</taxon>
        <taxon>Rossellomorea</taxon>
    </lineage>
</organism>
<accession>A0A0J5VDT3</accession>
<dbReference type="Proteomes" id="UP000076510">
    <property type="component" value="Unassembled WGS sequence"/>
</dbReference>
<gene>
    <name evidence="1" type="ORF">AV649_04375</name>
</gene>
<evidence type="ECO:0000313" key="2">
    <source>
        <dbReference type="Proteomes" id="UP000076510"/>
    </source>
</evidence>
<comment type="caution">
    <text evidence="1">The sequence shown here is derived from an EMBL/GenBank/DDBJ whole genome shotgun (WGS) entry which is preliminary data.</text>
</comment>
<dbReference type="EMBL" id="LQQY01000034">
    <property type="protein sequence ID" value="KZE45434.1"/>
    <property type="molecule type" value="Genomic_DNA"/>
</dbReference>
<dbReference type="AlphaFoldDB" id="A0A0J5VDT3"/>
<sequence>MIWLIACVFFSIVVFEEGLNFLLRRKVFGRTRVDSGRHKKVLAGFSGVFRLKRQKKKTKASA</sequence>